<name>A0ABS7L7Y0_9FIRM</name>
<evidence type="ECO:0000256" key="2">
    <source>
        <dbReference type="ARBA" id="ARBA00022448"/>
    </source>
</evidence>
<dbReference type="PANTHER" id="PTHR23519">
    <property type="entry name" value="AUTOPHAGY-RELATED PROTEIN 22"/>
    <property type="match status" value="1"/>
</dbReference>
<gene>
    <name evidence="8" type="ORF">FLB61_08650</name>
</gene>
<feature type="domain" description="Major facilitator superfamily (MFS) profile" evidence="7">
    <location>
        <begin position="1"/>
        <end position="408"/>
    </location>
</feature>
<feature type="transmembrane region" description="Helical" evidence="6">
    <location>
        <begin position="266"/>
        <end position="286"/>
    </location>
</feature>
<feature type="transmembrane region" description="Helical" evidence="6">
    <location>
        <begin position="179"/>
        <end position="197"/>
    </location>
</feature>
<dbReference type="InterPro" id="IPR050495">
    <property type="entry name" value="ATG22/LtaA_families"/>
</dbReference>
<feature type="transmembrane region" description="Helical" evidence="6">
    <location>
        <begin position="146"/>
        <end position="167"/>
    </location>
</feature>
<feature type="transmembrane region" description="Helical" evidence="6">
    <location>
        <begin position="385"/>
        <end position="403"/>
    </location>
</feature>
<dbReference type="InterPro" id="IPR020846">
    <property type="entry name" value="MFS_dom"/>
</dbReference>
<feature type="transmembrane region" description="Helical" evidence="6">
    <location>
        <begin position="107"/>
        <end position="125"/>
    </location>
</feature>
<keyword evidence="5 6" id="KW-0472">Membrane</keyword>
<feature type="transmembrane region" description="Helical" evidence="6">
    <location>
        <begin position="46"/>
        <end position="71"/>
    </location>
</feature>
<reference evidence="8 9" key="1">
    <citation type="journal article" date="2020" name="New Microbes New Infect">
        <title>Sellimonas caecigallum sp. nov., description and genome sequence of a new member of the Sellimonas genus isolated from the cecum of feral chicken.</title>
        <authorList>
            <person name="Wongkuna S."/>
            <person name="Ghimire S."/>
            <person name="Antony L."/>
            <person name="Chankhamhaengdecha S."/>
            <person name="Janvilisri T."/>
            <person name="Scaria J."/>
        </authorList>
    </citation>
    <scope>NUCLEOTIDE SEQUENCE [LARGE SCALE GENOMIC DNA]</scope>
    <source>
        <strain evidence="8 9">SW451</strain>
    </source>
</reference>
<evidence type="ECO:0000256" key="3">
    <source>
        <dbReference type="ARBA" id="ARBA00022692"/>
    </source>
</evidence>
<feature type="transmembrane region" description="Helical" evidence="6">
    <location>
        <begin position="298"/>
        <end position="314"/>
    </location>
</feature>
<evidence type="ECO:0000313" key="8">
    <source>
        <dbReference type="EMBL" id="MBY0759154.1"/>
    </source>
</evidence>
<evidence type="ECO:0000256" key="5">
    <source>
        <dbReference type="ARBA" id="ARBA00023136"/>
    </source>
</evidence>
<protein>
    <submittedName>
        <fullName evidence="8">MFS transporter</fullName>
    </submittedName>
</protein>
<evidence type="ECO:0000256" key="4">
    <source>
        <dbReference type="ARBA" id="ARBA00022989"/>
    </source>
</evidence>
<keyword evidence="2" id="KW-0813">Transport</keyword>
<dbReference type="Pfam" id="PF11700">
    <property type="entry name" value="ATG22"/>
    <property type="match status" value="1"/>
</dbReference>
<dbReference type="SUPFAM" id="SSF103473">
    <property type="entry name" value="MFS general substrate transporter"/>
    <property type="match status" value="1"/>
</dbReference>
<proteinExistence type="predicted"/>
<comment type="subcellular location">
    <subcellularLocation>
        <location evidence="1">Cell membrane</location>
        <topology evidence="1">Multi-pass membrane protein</topology>
    </subcellularLocation>
</comment>
<evidence type="ECO:0000313" key="9">
    <source>
        <dbReference type="Proteomes" id="UP000779049"/>
    </source>
</evidence>
<dbReference type="Gene3D" id="1.20.1250.20">
    <property type="entry name" value="MFS general substrate transporter like domains"/>
    <property type="match status" value="1"/>
</dbReference>
<dbReference type="Proteomes" id="UP000779049">
    <property type="component" value="Unassembled WGS sequence"/>
</dbReference>
<dbReference type="EMBL" id="VIRV01000011">
    <property type="protein sequence ID" value="MBY0759154.1"/>
    <property type="molecule type" value="Genomic_DNA"/>
</dbReference>
<keyword evidence="3 6" id="KW-0812">Transmembrane</keyword>
<evidence type="ECO:0000256" key="6">
    <source>
        <dbReference type="SAM" id="Phobius"/>
    </source>
</evidence>
<organism evidence="8 9">
    <name type="scientific">Sellimonas caecigallum</name>
    <dbReference type="NCBI Taxonomy" id="2592333"/>
    <lineage>
        <taxon>Bacteria</taxon>
        <taxon>Bacillati</taxon>
        <taxon>Bacillota</taxon>
        <taxon>Clostridia</taxon>
        <taxon>Lachnospirales</taxon>
        <taxon>Lachnospiraceae</taxon>
        <taxon>Sellimonas</taxon>
    </lineage>
</organism>
<dbReference type="PROSITE" id="PS50850">
    <property type="entry name" value="MFS"/>
    <property type="match status" value="1"/>
</dbReference>
<dbReference type="InterPro" id="IPR036259">
    <property type="entry name" value="MFS_trans_sf"/>
</dbReference>
<feature type="transmembrane region" description="Helical" evidence="6">
    <location>
        <begin position="83"/>
        <end position="101"/>
    </location>
</feature>
<evidence type="ECO:0000256" key="1">
    <source>
        <dbReference type="ARBA" id="ARBA00004651"/>
    </source>
</evidence>
<dbReference type="InterPro" id="IPR024671">
    <property type="entry name" value="Atg22-like"/>
</dbReference>
<keyword evidence="9" id="KW-1185">Reference proteome</keyword>
<accession>A0ABS7L7Y0</accession>
<feature type="transmembrane region" description="Helical" evidence="6">
    <location>
        <begin position="233"/>
        <end position="251"/>
    </location>
</feature>
<keyword evidence="4 6" id="KW-1133">Transmembrane helix</keyword>
<comment type="caution">
    <text evidence="8">The sequence shown here is derived from an EMBL/GenBank/DDBJ whole genome shotgun (WGS) entry which is preliminary data.</text>
</comment>
<evidence type="ECO:0000259" key="7">
    <source>
        <dbReference type="PROSITE" id="PS50850"/>
    </source>
</evidence>
<dbReference type="PANTHER" id="PTHR23519:SF1">
    <property type="entry name" value="AUTOPHAGY-RELATED PROTEIN 22"/>
    <property type="match status" value="1"/>
</dbReference>
<sequence>MKFQTTSLEKKWILYDVANSAFTLLVSTIMPIYFNYLAEQASVSEVNYLAFWGYATSAATIITAVLAPILGTASDFKGRKRKFFMAALLIGALGCVFLGFTASWVCFLFLFVLAKSAYSLSLVFYDSMLVDVTTEDRMDAISAKGYAWGYIGSCIPFILSLLLVLLYEKLGITMNTAMSIAFLLIALWWVMLSIPLLKSYQQTHSVQREAHFASASFGRLWHLFRELGQNRQVLYFLIAFFFYIDGVYTIIDMATAYGTALGLDTTGLLLALLTTQIVAFPAALLFGRLCSKYKNASLIKICIFAYFLIALYGITLKEQYQFWILAVCVGIFQGAIQSMSRSYFARIIPAERSGEYFGIYDICGKGASFAGTTLVSLISQITGQMNIGVGSLVVLFLIGFLFFQKTERKGQ</sequence>
<feature type="transmembrane region" description="Helical" evidence="6">
    <location>
        <begin position="12"/>
        <end position="34"/>
    </location>
</feature>
<dbReference type="RefSeq" id="WP_221919904.1">
    <property type="nucleotide sequence ID" value="NZ_CP173660.1"/>
</dbReference>